<comment type="catalytic activity">
    <reaction evidence="11">
        <text>N(6)-(pyridoxal phosphate)-L-lysyl-[4-amino-5-hydroxymethyl-2-methylpyrimidine phosphate synthase] + L-histidyl-[4-amino-5-hydroxymethyl-2-methylpyrimidine phosphate synthase] + 2 Fe(3+) + 4 H2O = L-lysyl-[4-amino-5-hydroxymethyl-2-methylpyrimidine phosphate synthase] + (2S)-2-amino-5-hydroxy-4-oxopentanoyl-[4-amino-5-hydroxymethyl-2-methylpyrimidine phosphate synthase] + 4-amino-2-methyl-5-(phosphooxymethyl)pyrimidine + 3-oxopropanoate + 2 Fe(2+) + 2 H(+)</text>
        <dbReference type="Rhea" id="RHEA:65756"/>
        <dbReference type="Rhea" id="RHEA-COMP:16892"/>
        <dbReference type="Rhea" id="RHEA-COMP:16893"/>
        <dbReference type="Rhea" id="RHEA-COMP:16894"/>
        <dbReference type="Rhea" id="RHEA-COMP:16895"/>
        <dbReference type="ChEBI" id="CHEBI:15377"/>
        <dbReference type="ChEBI" id="CHEBI:15378"/>
        <dbReference type="ChEBI" id="CHEBI:29033"/>
        <dbReference type="ChEBI" id="CHEBI:29034"/>
        <dbReference type="ChEBI" id="CHEBI:29969"/>
        <dbReference type="ChEBI" id="CHEBI:29979"/>
        <dbReference type="ChEBI" id="CHEBI:33190"/>
        <dbReference type="ChEBI" id="CHEBI:58354"/>
        <dbReference type="ChEBI" id="CHEBI:143915"/>
        <dbReference type="ChEBI" id="CHEBI:157692"/>
    </reaction>
    <physiologicalReaction direction="left-to-right" evidence="11">
        <dbReference type="Rhea" id="RHEA:65757"/>
    </physiologicalReaction>
</comment>
<reference evidence="14" key="1">
    <citation type="submission" date="2022-06" db="EMBL/GenBank/DDBJ databases">
        <title>Whole genome shotgun sequencing (WGS) of Rathayibacter sp. ZW T2_19, isolated from stored onions (Allium cepa).</title>
        <authorList>
            <person name="Stoll D.A."/>
            <person name="Huch M."/>
        </authorList>
    </citation>
    <scope>NUCLEOTIDE SEQUENCE</scope>
    <source>
        <strain evidence="14">ZW T2_19</strain>
    </source>
</reference>
<comment type="similarity">
    <text evidence="3">Belongs to the NMT1/THI5 family.</text>
</comment>
<evidence type="ECO:0000256" key="2">
    <source>
        <dbReference type="ARBA" id="ARBA00004948"/>
    </source>
</evidence>
<dbReference type="RefSeq" id="WP_251947044.1">
    <property type="nucleotide sequence ID" value="NZ_JAMRYM010000081.1"/>
</dbReference>
<organism evidence="14 15">
    <name type="scientific">Rathayibacter rubneri</name>
    <dbReference type="NCBI Taxonomy" id="2950106"/>
    <lineage>
        <taxon>Bacteria</taxon>
        <taxon>Bacillati</taxon>
        <taxon>Actinomycetota</taxon>
        <taxon>Actinomycetes</taxon>
        <taxon>Micrococcales</taxon>
        <taxon>Microbacteriaceae</taxon>
        <taxon>Rathayibacter</taxon>
    </lineage>
</organism>
<evidence type="ECO:0000256" key="3">
    <source>
        <dbReference type="ARBA" id="ARBA00009406"/>
    </source>
</evidence>
<dbReference type="Gene3D" id="3.40.190.10">
    <property type="entry name" value="Periplasmic binding protein-like II"/>
    <property type="match status" value="2"/>
</dbReference>
<dbReference type="Pfam" id="PF09084">
    <property type="entry name" value="NMT1"/>
    <property type="match status" value="1"/>
</dbReference>
<comment type="subunit">
    <text evidence="4">Homodimer.</text>
</comment>
<evidence type="ECO:0000259" key="13">
    <source>
        <dbReference type="Pfam" id="PF09084"/>
    </source>
</evidence>
<feature type="chain" id="PRO_5040954739" description="Thiamine pyrimidine synthase" evidence="12">
    <location>
        <begin position="41"/>
        <end position="367"/>
    </location>
</feature>
<keyword evidence="6" id="KW-0479">Metal-binding</keyword>
<dbReference type="GO" id="GO:0016740">
    <property type="term" value="F:transferase activity"/>
    <property type="evidence" value="ECO:0007669"/>
    <property type="project" value="UniProtKB-KW"/>
</dbReference>
<feature type="non-terminal residue" evidence="14">
    <location>
        <position position="1"/>
    </location>
</feature>
<keyword evidence="9" id="KW-0408">Iron</keyword>
<sequence>PHLTRRLIGARMPLTVLTRSRRRAALGALAVAVATTTALTACSSGSDASASGTGEEGSFGEAAMQLSWVPHVEFAGEYLADANGHFADAGFDSVALTPGGTGATGAETAIASGSAFAGVSSPLITGPAISEGAEMKIVGATYQKNPFAIVSLTDAPIETPEDMVGKTIGVSDSNDLVWRAFLAANDIDESDVNRVPLTDSTLLTTGQVDGYIGYATAGANTLNQRGFSAQQFLLADTGLPMVGETIVVAQASIDDEREKVKALLFALVQGWQDAVADPEATAETVVTDYAADQNYKVEEQAQVMVTQTELISTPETDENGLLTISDELQEQSVASLALTGIELDADELFDTTLIDEVYEEHPELLEG</sequence>
<evidence type="ECO:0000256" key="9">
    <source>
        <dbReference type="ARBA" id="ARBA00023004"/>
    </source>
</evidence>
<protein>
    <recommendedName>
        <fullName evidence="10">Thiamine pyrimidine synthase</fullName>
    </recommendedName>
</protein>
<dbReference type="GO" id="GO:0009228">
    <property type="term" value="P:thiamine biosynthetic process"/>
    <property type="evidence" value="ECO:0007669"/>
    <property type="project" value="UniProtKB-KW"/>
</dbReference>
<keyword evidence="12" id="KW-0732">Signal</keyword>
<proteinExistence type="inferred from homology"/>
<gene>
    <name evidence="14" type="ORF">NB037_15065</name>
</gene>
<evidence type="ECO:0000256" key="1">
    <source>
        <dbReference type="ARBA" id="ARBA00003469"/>
    </source>
</evidence>
<comment type="function">
    <text evidence="1">Responsible for the formation of the pyrimidine heterocycle in the thiamine biosynthesis pathway. Catalyzes the formation of hydroxymethylpyrimidine phosphate (HMP-P) from histidine and pyridoxal phosphate (PLP). The protein uses PLP and the active site histidine to form HMP-P, generating an inactive enzyme. The enzyme can only undergo a single turnover, which suggests it is a suicide enzyme.</text>
</comment>
<dbReference type="EMBL" id="JAMRYM010000081">
    <property type="protein sequence ID" value="MCM6763738.1"/>
    <property type="molecule type" value="Genomic_DNA"/>
</dbReference>
<dbReference type="InterPro" id="IPR015168">
    <property type="entry name" value="SsuA/THI5"/>
</dbReference>
<comment type="caution">
    <text evidence="14">The sequence shown here is derived from an EMBL/GenBank/DDBJ whole genome shotgun (WGS) entry which is preliminary data.</text>
</comment>
<evidence type="ECO:0000256" key="11">
    <source>
        <dbReference type="ARBA" id="ARBA00048179"/>
    </source>
</evidence>
<evidence type="ECO:0000313" key="15">
    <source>
        <dbReference type="Proteomes" id="UP001155240"/>
    </source>
</evidence>
<name>A0A9X2IUQ6_9MICO</name>
<evidence type="ECO:0000256" key="7">
    <source>
        <dbReference type="ARBA" id="ARBA00022898"/>
    </source>
</evidence>
<feature type="domain" description="SsuA/THI5-like" evidence="13">
    <location>
        <begin position="73"/>
        <end position="280"/>
    </location>
</feature>
<keyword evidence="8" id="KW-0784">Thiamine biosynthesis</keyword>
<evidence type="ECO:0000256" key="12">
    <source>
        <dbReference type="SAM" id="SignalP"/>
    </source>
</evidence>
<keyword evidence="7" id="KW-0663">Pyridoxal phosphate</keyword>
<evidence type="ECO:0000256" key="6">
    <source>
        <dbReference type="ARBA" id="ARBA00022723"/>
    </source>
</evidence>
<dbReference type="GO" id="GO:0046872">
    <property type="term" value="F:metal ion binding"/>
    <property type="evidence" value="ECO:0007669"/>
    <property type="project" value="UniProtKB-KW"/>
</dbReference>
<evidence type="ECO:0000256" key="4">
    <source>
        <dbReference type="ARBA" id="ARBA00011738"/>
    </source>
</evidence>
<feature type="signal peptide" evidence="12">
    <location>
        <begin position="1"/>
        <end position="40"/>
    </location>
</feature>
<dbReference type="PANTHER" id="PTHR31528">
    <property type="entry name" value="4-AMINO-5-HYDROXYMETHYL-2-METHYLPYRIMIDINE PHOSPHATE SYNTHASE THI11-RELATED"/>
    <property type="match status" value="1"/>
</dbReference>
<evidence type="ECO:0000256" key="10">
    <source>
        <dbReference type="ARBA" id="ARBA00033171"/>
    </source>
</evidence>
<comment type="pathway">
    <text evidence="2">Cofactor biosynthesis; thiamine diphosphate biosynthesis.</text>
</comment>
<keyword evidence="15" id="KW-1185">Reference proteome</keyword>
<dbReference type="SUPFAM" id="SSF53850">
    <property type="entry name" value="Periplasmic binding protein-like II"/>
    <property type="match status" value="1"/>
</dbReference>
<accession>A0A9X2IUQ6</accession>
<dbReference type="InterPro" id="IPR027939">
    <property type="entry name" value="NMT1/THI5"/>
</dbReference>
<dbReference type="PANTHER" id="PTHR31528:SF1">
    <property type="entry name" value="4-AMINO-5-HYDROXYMETHYL-2-METHYLPYRIMIDINE PHOSPHATE SYNTHASE THI11-RELATED"/>
    <property type="match status" value="1"/>
</dbReference>
<dbReference type="Proteomes" id="UP001155240">
    <property type="component" value="Unassembled WGS sequence"/>
</dbReference>
<evidence type="ECO:0000256" key="5">
    <source>
        <dbReference type="ARBA" id="ARBA00022679"/>
    </source>
</evidence>
<evidence type="ECO:0000256" key="8">
    <source>
        <dbReference type="ARBA" id="ARBA00022977"/>
    </source>
</evidence>
<keyword evidence="5" id="KW-0808">Transferase</keyword>
<evidence type="ECO:0000313" key="14">
    <source>
        <dbReference type="EMBL" id="MCM6763738.1"/>
    </source>
</evidence>
<dbReference type="AlphaFoldDB" id="A0A9X2IUQ6"/>